<comment type="caution">
    <text evidence="2">The sequence shown here is derived from an EMBL/GenBank/DDBJ whole genome shotgun (WGS) entry which is preliminary data.</text>
</comment>
<dbReference type="AlphaFoldDB" id="A0A396J7Q7"/>
<sequence>MKTETSSSLEWSKSEMEVAEIILDFHCHVGLLSSIPFSWGCKRKRTASPSPATQNYRAVNAGSDTVVKVEACSSATESDAKLKRSSNKKPSLKKKKETPLTSQTSPKKRPCRNVNGTAEKPPPKKHSLRVVYASTAALSVSSTPALGKGCGGRAVKGAAAVKVEAPETPPLSPAAVKSSKGKYAPKSHDINAVAVKAEISNFETPKLSKRKPSVKLDIGKVKQDFERMQYDNLWLNAKKQEKELCFCLLVYENNNDIWTPQSLSLISITLKEYKPLKYLTNNFLIKIVIYLQLRQSKAENAMNKKQQQKFQSHHQNRNYGSSQMHKGKGVVHQTTSFYVGFSSTAWGQNINNNGPIALPDLNLPVEESINVASFQWLARSAQHIRRCDVNSTRKLI</sequence>
<evidence type="ECO:0000313" key="2">
    <source>
        <dbReference type="EMBL" id="RHN71237.1"/>
    </source>
</evidence>
<name>A0A396J7Q7_MEDTR</name>
<proteinExistence type="predicted"/>
<organism evidence="2">
    <name type="scientific">Medicago truncatula</name>
    <name type="common">Barrel medic</name>
    <name type="synonym">Medicago tribuloides</name>
    <dbReference type="NCBI Taxonomy" id="3880"/>
    <lineage>
        <taxon>Eukaryota</taxon>
        <taxon>Viridiplantae</taxon>
        <taxon>Streptophyta</taxon>
        <taxon>Embryophyta</taxon>
        <taxon>Tracheophyta</taxon>
        <taxon>Spermatophyta</taxon>
        <taxon>Magnoliopsida</taxon>
        <taxon>eudicotyledons</taxon>
        <taxon>Gunneridae</taxon>
        <taxon>Pentapetalae</taxon>
        <taxon>rosids</taxon>
        <taxon>fabids</taxon>
        <taxon>Fabales</taxon>
        <taxon>Fabaceae</taxon>
        <taxon>Papilionoideae</taxon>
        <taxon>50 kb inversion clade</taxon>
        <taxon>NPAAA clade</taxon>
        <taxon>Hologalegina</taxon>
        <taxon>IRL clade</taxon>
        <taxon>Trifolieae</taxon>
        <taxon>Medicago</taxon>
    </lineage>
</organism>
<feature type="compositionally biased region" description="Basic residues" evidence="1">
    <location>
        <begin position="83"/>
        <end position="96"/>
    </location>
</feature>
<gene>
    <name evidence="2" type="ORF">MtrunA17_Chr3g0144031</name>
</gene>
<reference evidence="2" key="1">
    <citation type="journal article" date="2018" name="Nat. Plants">
        <title>Whole-genome landscape of Medicago truncatula symbiotic genes.</title>
        <authorList>
            <person name="Pecrix Y."/>
            <person name="Gamas P."/>
            <person name="Carrere S."/>
        </authorList>
    </citation>
    <scope>NUCLEOTIDE SEQUENCE</scope>
    <source>
        <tissue evidence="2">Leaves</tissue>
    </source>
</reference>
<protein>
    <submittedName>
        <fullName evidence="2">Uncharacterized protein</fullName>
    </submittedName>
</protein>
<evidence type="ECO:0000256" key="1">
    <source>
        <dbReference type="SAM" id="MobiDB-lite"/>
    </source>
</evidence>
<dbReference type="PANTHER" id="PTHR37614">
    <property type="entry name" value="OS02G0121400 PROTEIN"/>
    <property type="match status" value="1"/>
</dbReference>
<dbReference type="EMBL" id="PSQE01000003">
    <property type="protein sequence ID" value="RHN71237.1"/>
    <property type="molecule type" value="Genomic_DNA"/>
</dbReference>
<feature type="region of interest" description="Disordered" evidence="1">
    <location>
        <begin position="77"/>
        <end position="126"/>
    </location>
</feature>
<dbReference type="Proteomes" id="UP000265566">
    <property type="component" value="Chromosome 3"/>
</dbReference>
<dbReference type="Gramene" id="rna19893">
    <property type="protein sequence ID" value="RHN71237.1"/>
    <property type="gene ID" value="gene19893"/>
</dbReference>
<dbReference type="PANTHER" id="PTHR37614:SF2">
    <property type="entry name" value="OS02G0121400 PROTEIN"/>
    <property type="match status" value="1"/>
</dbReference>
<accession>A0A396J7Q7</accession>